<protein>
    <submittedName>
        <fullName evidence="1">Uncharacterized protein</fullName>
    </submittedName>
</protein>
<accession>A0A1N7RFG6</accession>
<dbReference type="AlphaFoldDB" id="A0A1N7RFG6"/>
<gene>
    <name evidence="1" type="ORF">SAMN05421788_113159</name>
</gene>
<dbReference type="EMBL" id="FTOR01000013">
    <property type="protein sequence ID" value="SIT33845.1"/>
    <property type="molecule type" value="Genomic_DNA"/>
</dbReference>
<name>A0A1N7RFG6_9BACT</name>
<keyword evidence="2" id="KW-1185">Reference proteome</keyword>
<proteinExistence type="predicted"/>
<dbReference type="Proteomes" id="UP000186917">
    <property type="component" value="Unassembled WGS sequence"/>
</dbReference>
<organism evidence="1 2">
    <name type="scientific">Filimonas lacunae</name>
    <dbReference type="NCBI Taxonomy" id="477680"/>
    <lineage>
        <taxon>Bacteria</taxon>
        <taxon>Pseudomonadati</taxon>
        <taxon>Bacteroidota</taxon>
        <taxon>Chitinophagia</taxon>
        <taxon>Chitinophagales</taxon>
        <taxon>Chitinophagaceae</taxon>
        <taxon>Filimonas</taxon>
    </lineage>
</organism>
<evidence type="ECO:0000313" key="1">
    <source>
        <dbReference type="EMBL" id="SIT33845.1"/>
    </source>
</evidence>
<sequence>MKNQTIKILSPSLVVSGVIHFDNVLSVLGEVDF</sequence>
<reference evidence="2" key="1">
    <citation type="submission" date="2017-01" db="EMBL/GenBank/DDBJ databases">
        <authorList>
            <person name="Varghese N."/>
            <person name="Submissions S."/>
        </authorList>
    </citation>
    <scope>NUCLEOTIDE SEQUENCE [LARGE SCALE GENOMIC DNA]</scope>
    <source>
        <strain evidence="2">DSM 21054</strain>
    </source>
</reference>
<dbReference type="STRING" id="477680.SAMN05421788_113159"/>
<evidence type="ECO:0000313" key="2">
    <source>
        <dbReference type="Proteomes" id="UP000186917"/>
    </source>
</evidence>